<dbReference type="RefSeq" id="WP_038413093.1">
    <property type="nucleotide sequence ID" value="NZ_CP009455.1"/>
</dbReference>
<protein>
    <submittedName>
        <fullName evidence="1">Uncharacterized protein</fullName>
    </submittedName>
</protein>
<gene>
    <name evidence="1" type="ORF">LK03_14925</name>
</gene>
<evidence type="ECO:0000313" key="1">
    <source>
        <dbReference type="EMBL" id="AIR90500.1"/>
    </source>
</evidence>
<keyword evidence="2" id="KW-1185">Reference proteome</keyword>
<dbReference type="KEGG" id="psw:LK03_14925"/>
<reference evidence="1 2" key="1">
    <citation type="submission" date="2014-09" db="EMBL/GenBank/DDBJ databases">
        <authorList>
            <person name="Chan K.-G."/>
        </authorList>
    </citation>
    <scope>NUCLEOTIDE SEQUENCE [LARGE SCALE GENOMIC DNA]</scope>
    <source>
        <strain evidence="1 2">ND07</strain>
    </source>
</reference>
<dbReference type="STRING" id="157783.LK03_14925"/>
<dbReference type="Proteomes" id="UP000029493">
    <property type="component" value="Chromosome"/>
</dbReference>
<organism evidence="1 2">
    <name type="scientific">Pseudomonas cremoricolorata</name>
    <dbReference type="NCBI Taxonomy" id="157783"/>
    <lineage>
        <taxon>Bacteria</taxon>
        <taxon>Pseudomonadati</taxon>
        <taxon>Pseudomonadota</taxon>
        <taxon>Gammaproteobacteria</taxon>
        <taxon>Pseudomonadales</taxon>
        <taxon>Pseudomonadaceae</taxon>
        <taxon>Pseudomonas</taxon>
    </lineage>
</organism>
<name>A0A089WMG3_9PSED</name>
<accession>A0A089WMG3</accession>
<sequence length="65" mass="6911">MTDVVNLNKTSATAALQVVVELIRAGHLKAGIPGREAEMIIATHKQLSAYFETSKGEPLSSTDLS</sequence>
<dbReference type="OrthoDB" id="6638628at2"/>
<dbReference type="AlphaFoldDB" id="A0A089WMG3"/>
<evidence type="ECO:0000313" key="2">
    <source>
        <dbReference type="Proteomes" id="UP000029493"/>
    </source>
</evidence>
<dbReference type="EMBL" id="CP009455">
    <property type="protein sequence ID" value="AIR90500.1"/>
    <property type="molecule type" value="Genomic_DNA"/>
</dbReference>
<proteinExistence type="predicted"/>